<proteinExistence type="predicted"/>
<dbReference type="GO" id="GO:0003677">
    <property type="term" value="F:DNA binding"/>
    <property type="evidence" value="ECO:0007669"/>
    <property type="project" value="InterPro"/>
</dbReference>
<organism evidence="5">
    <name type="scientific">viral metagenome</name>
    <dbReference type="NCBI Taxonomy" id="1070528"/>
    <lineage>
        <taxon>unclassified sequences</taxon>
        <taxon>metagenomes</taxon>
        <taxon>organismal metagenomes</taxon>
    </lineage>
</organism>
<reference evidence="5" key="1">
    <citation type="journal article" date="2020" name="Nature">
        <title>Giant virus diversity and host interactions through global metagenomics.</title>
        <authorList>
            <person name="Schulz F."/>
            <person name="Roux S."/>
            <person name="Paez-Espino D."/>
            <person name="Jungbluth S."/>
            <person name="Walsh D.A."/>
            <person name="Denef V.J."/>
            <person name="McMahon K.D."/>
            <person name="Konstantinidis K.T."/>
            <person name="Eloe-Fadrosh E.A."/>
            <person name="Kyrpides N.C."/>
            <person name="Woyke T."/>
        </authorList>
    </citation>
    <scope>NUCLEOTIDE SEQUENCE</scope>
    <source>
        <strain evidence="5">GVMAG-S-1035085-51</strain>
    </source>
</reference>
<dbReference type="InterPro" id="IPR003593">
    <property type="entry name" value="AAA+_ATPase"/>
</dbReference>
<dbReference type="Gene3D" id="3.40.50.300">
    <property type="entry name" value="P-loop containing nucleotide triphosphate hydrolases"/>
    <property type="match status" value="1"/>
</dbReference>
<dbReference type="Pfam" id="PF08542">
    <property type="entry name" value="Rep_fac_C"/>
    <property type="match status" value="1"/>
</dbReference>
<dbReference type="GO" id="GO:0005663">
    <property type="term" value="C:DNA replication factor C complex"/>
    <property type="evidence" value="ECO:0007669"/>
    <property type="project" value="TreeGrafter"/>
</dbReference>
<dbReference type="GO" id="GO:0006281">
    <property type="term" value="P:DNA repair"/>
    <property type="evidence" value="ECO:0007669"/>
    <property type="project" value="TreeGrafter"/>
</dbReference>
<dbReference type="CDD" id="cd00009">
    <property type="entry name" value="AAA"/>
    <property type="match status" value="1"/>
</dbReference>
<dbReference type="InterPro" id="IPR008921">
    <property type="entry name" value="DNA_pol3_clamp-load_cplx_C"/>
</dbReference>
<evidence type="ECO:0000256" key="2">
    <source>
        <dbReference type="ARBA" id="ARBA00022741"/>
    </source>
</evidence>
<dbReference type="EMBL" id="MN740617">
    <property type="protein sequence ID" value="QHU35962.1"/>
    <property type="molecule type" value="Genomic_DNA"/>
</dbReference>
<sequence>MGINPFDEDGEGCVLVSNNEKIQTKQQPKIFLKKYRPRSIHDIYLPDPLRSKIHSLNTIPNILITGPPGTGKTATIKQLAKQIYGDYYTEAVIELNASDNRGLEIINNSIIYFCRKKLDDKNGNPITKLVIMDEADNITKKAQNIISNFMEEYSNNTNFVFTCNDSNKLIESIQSRCFILFFPSLKKEMIVSKLEQICTSENIDYNKDALIQIASNANGDMRQALLTLDLICFGAKILDLDTVNTLSHKPKHKTIIELIKVCAMRNLKEAINIIKGLKADGYCSSDIILNILNVINMVNIDEQVRLKYIQTISKAYINVSDGIDSNLQLYGCLANLVLV</sequence>
<dbReference type="Gene3D" id="1.20.272.10">
    <property type="match status" value="1"/>
</dbReference>
<evidence type="ECO:0000256" key="3">
    <source>
        <dbReference type="ARBA" id="ARBA00022840"/>
    </source>
</evidence>
<keyword evidence="2" id="KW-0547">Nucleotide-binding</keyword>
<dbReference type="SMART" id="SM00382">
    <property type="entry name" value="AAA"/>
    <property type="match status" value="1"/>
</dbReference>
<keyword evidence="1" id="KW-0235">DNA replication</keyword>
<dbReference type="GO" id="GO:0005524">
    <property type="term" value="F:ATP binding"/>
    <property type="evidence" value="ECO:0007669"/>
    <property type="project" value="UniProtKB-KW"/>
</dbReference>
<keyword evidence="3" id="KW-0067">ATP-binding</keyword>
<evidence type="ECO:0000259" key="4">
    <source>
        <dbReference type="SMART" id="SM00382"/>
    </source>
</evidence>
<dbReference type="GO" id="GO:0016887">
    <property type="term" value="F:ATP hydrolysis activity"/>
    <property type="evidence" value="ECO:0007669"/>
    <property type="project" value="InterPro"/>
</dbReference>
<dbReference type="Pfam" id="PF00004">
    <property type="entry name" value="AAA"/>
    <property type="match status" value="1"/>
</dbReference>
<dbReference type="InterPro" id="IPR003959">
    <property type="entry name" value="ATPase_AAA_core"/>
</dbReference>
<dbReference type="PANTHER" id="PTHR11669">
    <property type="entry name" value="REPLICATION FACTOR C / DNA POLYMERASE III GAMMA-TAU SUBUNIT"/>
    <property type="match status" value="1"/>
</dbReference>
<dbReference type="PANTHER" id="PTHR11669:SF5">
    <property type="entry name" value="REPLICATION FACTOR C SUBUNIT 2"/>
    <property type="match status" value="1"/>
</dbReference>
<dbReference type="InterPro" id="IPR013748">
    <property type="entry name" value="Rep_factorC_C"/>
</dbReference>
<name>A0A6C0M3B2_9ZZZZ</name>
<dbReference type="GO" id="GO:0005634">
    <property type="term" value="C:nucleus"/>
    <property type="evidence" value="ECO:0007669"/>
    <property type="project" value="TreeGrafter"/>
</dbReference>
<dbReference type="AlphaFoldDB" id="A0A6C0M3B2"/>
<evidence type="ECO:0000313" key="5">
    <source>
        <dbReference type="EMBL" id="QHU35962.1"/>
    </source>
</evidence>
<dbReference type="Pfam" id="PF21960">
    <property type="entry name" value="RCF1-5-like_lid"/>
    <property type="match status" value="1"/>
</dbReference>
<evidence type="ECO:0000256" key="1">
    <source>
        <dbReference type="ARBA" id="ARBA00022705"/>
    </source>
</evidence>
<dbReference type="InterPro" id="IPR050238">
    <property type="entry name" value="DNA_Rep/Repair_Clamp_Loader"/>
</dbReference>
<dbReference type="Gene3D" id="1.10.8.60">
    <property type="match status" value="1"/>
</dbReference>
<dbReference type="InterPro" id="IPR027417">
    <property type="entry name" value="P-loop_NTPase"/>
</dbReference>
<dbReference type="GO" id="GO:0006261">
    <property type="term" value="P:DNA-templated DNA replication"/>
    <property type="evidence" value="ECO:0007669"/>
    <property type="project" value="TreeGrafter"/>
</dbReference>
<dbReference type="CDD" id="cd18140">
    <property type="entry name" value="HLD_clamp_RFC"/>
    <property type="match status" value="1"/>
</dbReference>
<feature type="domain" description="AAA+ ATPase" evidence="4">
    <location>
        <begin position="58"/>
        <end position="186"/>
    </location>
</feature>
<protein>
    <recommendedName>
        <fullName evidence="4">AAA+ ATPase domain-containing protein</fullName>
    </recommendedName>
</protein>
<dbReference type="InterPro" id="IPR047854">
    <property type="entry name" value="RFC_lid"/>
</dbReference>
<dbReference type="SUPFAM" id="SSF48019">
    <property type="entry name" value="post-AAA+ oligomerization domain-like"/>
    <property type="match status" value="1"/>
</dbReference>
<dbReference type="GO" id="GO:0003689">
    <property type="term" value="F:DNA clamp loader activity"/>
    <property type="evidence" value="ECO:0007669"/>
    <property type="project" value="TreeGrafter"/>
</dbReference>
<dbReference type="SUPFAM" id="SSF52540">
    <property type="entry name" value="P-loop containing nucleoside triphosphate hydrolases"/>
    <property type="match status" value="1"/>
</dbReference>
<accession>A0A6C0M3B2</accession>